<dbReference type="SUPFAM" id="SSF64288">
    <property type="entry name" value="Chorismate lyase-like"/>
    <property type="match status" value="1"/>
</dbReference>
<dbReference type="PANTHER" id="PTHR44846">
    <property type="entry name" value="MANNOSYL-D-GLYCERATE TRANSPORT/METABOLISM SYSTEM REPRESSOR MNGR-RELATED"/>
    <property type="match status" value="1"/>
</dbReference>
<dbReference type="SUPFAM" id="SSF46785">
    <property type="entry name" value="Winged helix' DNA-binding domain"/>
    <property type="match status" value="1"/>
</dbReference>
<dbReference type="InterPro" id="IPR028978">
    <property type="entry name" value="Chorismate_lyase_/UTRA_dom_sf"/>
</dbReference>
<dbReference type="Pfam" id="PF07702">
    <property type="entry name" value="UTRA"/>
    <property type="match status" value="1"/>
</dbReference>
<dbReference type="EMBL" id="CAEZXR010000114">
    <property type="protein sequence ID" value="CAB4704542.1"/>
    <property type="molecule type" value="Genomic_DNA"/>
</dbReference>
<keyword evidence="2" id="KW-0238">DNA-binding</keyword>
<name>A0A6J6Q1Y2_9ZZZZ</name>
<evidence type="ECO:0000313" key="5">
    <source>
        <dbReference type="EMBL" id="CAB4704542.1"/>
    </source>
</evidence>
<evidence type="ECO:0000259" key="4">
    <source>
        <dbReference type="PROSITE" id="PS50949"/>
    </source>
</evidence>
<organism evidence="5">
    <name type="scientific">freshwater metagenome</name>
    <dbReference type="NCBI Taxonomy" id="449393"/>
    <lineage>
        <taxon>unclassified sequences</taxon>
        <taxon>metagenomes</taxon>
        <taxon>ecological metagenomes</taxon>
    </lineage>
</organism>
<keyword evidence="1" id="KW-0805">Transcription regulation</keyword>
<gene>
    <name evidence="5" type="ORF">UFOPK2579_01113</name>
</gene>
<dbReference type="InterPro" id="IPR000524">
    <property type="entry name" value="Tscrpt_reg_HTH_GntR"/>
</dbReference>
<dbReference type="InterPro" id="IPR036390">
    <property type="entry name" value="WH_DNA-bd_sf"/>
</dbReference>
<dbReference type="SMART" id="SM00866">
    <property type="entry name" value="UTRA"/>
    <property type="match status" value="1"/>
</dbReference>
<dbReference type="GO" id="GO:0003677">
    <property type="term" value="F:DNA binding"/>
    <property type="evidence" value="ECO:0007669"/>
    <property type="project" value="UniProtKB-KW"/>
</dbReference>
<proteinExistence type="predicted"/>
<dbReference type="SMART" id="SM00345">
    <property type="entry name" value="HTH_GNTR"/>
    <property type="match status" value="1"/>
</dbReference>
<keyword evidence="3" id="KW-0804">Transcription</keyword>
<dbReference type="Gene3D" id="3.40.1410.10">
    <property type="entry name" value="Chorismate lyase-like"/>
    <property type="match status" value="1"/>
</dbReference>
<evidence type="ECO:0000256" key="3">
    <source>
        <dbReference type="ARBA" id="ARBA00023163"/>
    </source>
</evidence>
<dbReference type="InterPro" id="IPR011663">
    <property type="entry name" value="UTRA"/>
</dbReference>
<evidence type="ECO:0000256" key="2">
    <source>
        <dbReference type="ARBA" id="ARBA00023125"/>
    </source>
</evidence>
<dbReference type="GO" id="GO:0045892">
    <property type="term" value="P:negative regulation of DNA-templated transcription"/>
    <property type="evidence" value="ECO:0007669"/>
    <property type="project" value="TreeGrafter"/>
</dbReference>
<reference evidence="5" key="1">
    <citation type="submission" date="2020-05" db="EMBL/GenBank/DDBJ databases">
        <authorList>
            <person name="Chiriac C."/>
            <person name="Salcher M."/>
            <person name="Ghai R."/>
            <person name="Kavagutti S V."/>
        </authorList>
    </citation>
    <scope>NUCLEOTIDE SEQUENCE</scope>
</reference>
<sequence>MSRRPESEDLVDVLIEIWAKGDRAHAVMPSEPQLAAETGASRASVREALIRLEERGYIHRSHGARTAINSRLGTVGARVDQQRDHLEAIARAGYEPGLTVLSAAYDVIGTPAGGDSAPFHDLAPGTPVLRTRKVWSADGHPYVLADDLIPVVGRAATDGLDESEPVFDLAERLNGVAVAWETVWFGADQLAPDEQEALGLAAPEPVLVLTYCGVGAGDDVAYWCREVQLSAPPRLRNVLVRRVSRG</sequence>
<dbReference type="PANTHER" id="PTHR44846:SF1">
    <property type="entry name" value="MANNOSYL-D-GLYCERATE TRANSPORT_METABOLISM SYSTEM REPRESSOR MNGR-RELATED"/>
    <property type="match status" value="1"/>
</dbReference>
<dbReference type="PROSITE" id="PS50949">
    <property type="entry name" value="HTH_GNTR"/>
    <property type="match status" value="1"/>
</dbReference>
<evidence type="ECO:0000256" key="1">
    <source>
        <dbReference type="ARBA" id="ARBA00023015"/>
    </source>
</evidence>
<dbReference type="Pfam" id="PF00392">
    <property type="entry name" value="GntR"/>
    <property type="match status" value="1"/>
</dbReference>
<dbReference type="Gene3D" id="1.10.10.10">
    <property type="entry name" value="Winged helix-like DNA-binding domain superfamily/Winged helix DNA-binding domain"/>
    <property type="match status" value="1"/>
</dbReference>
<dbReference type="GO" id="GO:0003700">
    <property type="term" value="F:DNA-binding transcription factor activity"/>
    <property type="evidence" value="ECO:0007669"/>
    <property type="project" value="InterPro"/>
</dbReference>
<dbReference type="PRINTS" id="PR00035">
    <property type="entry name" value="HTHGNTR"/>
</dbReference>
<feature type="domain" description="HTH gntR-type" evidence="4">
    <location>
        <begin position="4"/>
        <end position="71"/>
    </location>
</feature>
<accession>A0A6J6Q1Y2</accession>
<dbReference type="InterPro" id="IPR050679">
    <property type="entry name" value="Bact_HTH_transcr_reg"/>
</dbReference>
<dbReference type="InterPro" id="IPR036388">
    <property type="entry name" value="WH-like_DNA-bd_sf"/>
</dbReference>
<protein>
    <submittedName>
        <fullName evidence="5">Unannotated protein</fullName>
    </submittedName>
</protein>
<dbReference type="AlphaFoldDB" id="A0A6J6Q1Y2"/>